<gene>
    <name evidence="2" type="ORF">GLW01_10190</name>
</gene>
<reference evidence="2 3" key="1">
    <citation type="submission" date="2019-11" db="EMBL/GenBank/DDBJ databases">
        <title>Genome sequences of 17 halophilic strains isolated from different environments.</title>
        <authorList>
            <person name="Furrow R.E."/>
        </authorList>
    </citation>
    <scope>NUCLEOTIDE SEQUENCE [LARGE SCALE GENOMIC DNA]</scope>
    <source>
        <strain evidence="2 3">22507_15_FS</strain>
    </source>
</reference>
<keyword evidence="1" id="KW-0472">Membrane</keyword>
<accession>A0A9X5B6F8</accession>
<dbReference type="AlphaFoldDB" id="A0A9X5B6F8"/>
<dbReference type="OrthoDB" id="6398409at2"/>
<keyword evidence="1" id="KW-0812">Transmembrane</keyword>
<dbReference type="RefSeq" id="WP_160898981.1">
    <property type="nucleotide sequence ID" value="NZ_WMEX01000005.1"/>
</dbReference>
<dbReference type="Proteomes" id="UP000460751">
    <property type="component" value="Unassembled WGS sequence"/>
</dbReference>
<name>A0A9X5B6F8_9GAMM</name>
<dbReference type="PROSITE" id="PS51318">
    <property type="entry name" value="TAT"/>
    <property type="match status" value="1"/>
</dbReference>
<keyword evidence="1" id="KW-1133">Transmembrane helix</keyword>
<evidence type="ECO:0000313" key="2">
    <source>
        <dbReference type="EMBL" id="MYL27162.1"/>
    </source>
</evidence>
<sequence>MDSSSPDPDRRQFLRLGFQGGVAAGGALVLAGLSGCSARPTHDPMIPATTADPDRHWRFMTEEDRVVMAALLPAIVGPGMPREAEARNSALSETLVAMDEAFHAMGPPNQRQFRQLFDLLESSITRLTLARVSSYWPNVSGEQAEAFLQRWRGSMFNIFNQAYLGLIQVSNAAWYGQPAHWEQMGYPGPPAYTYDALPQMQKASA</sequence>
<dbReference type="InterPro" id="IPR006311">
    <property type="entry name" value="TAT_signal"/>
</dbReference>
<comment type="caution">
    <text evidence="2">The sequence shown here is derived from an EMBL/GenBank/DDBJ whole genome shotgun (WGS) entry which is preliminary data.</text>
</comment>
<proteinExistence type="predicted"/>
<organism evidence="2 3">
    <name type="scientific">Vreelandella halophila</name>
    <dbReference type="NCBI Taxonomy" id="86177"/>
    <lineage>
        <taxon>Bacteria</taxon>
        <taxon>Pseudomonadati</taxon>
        <taxon>Pseudomonadota</taxon>
        <taxon>Gammaproteobacteria</taxon>
        <taxon>Oceanospirillales</taxon>
        <taxon>Halomonadaceae</taxon>
        <taxon>Vreelandella</taxon>
    </lineage>
</organism>
<protein>
    <recommendedName>
        <fullName evidence="4">Gluconate 2-dehydrogenase subunit 3 family protein</fullName>
    </recommendedName>
</protein>
<evidence type="ECO:0000313" key="3">
    <source>
        <dbReference type="Proteomes" id="UP000460751"/>
    </source>
</evidence>
<evidence type="ECO:0000256" key="1">
    <source>
        <dbReference type="SAM" id="Phobius"/>
    </source>
</evidence>
<evidence type="ECO:0008006" key="4">
    <source>
        <dbReference type="Google" id="ProtNLM"/>
    </source>
</evidence>
<keyword evidence="3" id="KW-1185">Reference proteome</keyword>
<dbReference type="EMBL" id="WMEX01000005">
    <property type="protein sequence ID" value="MYL27162.1"/>
    <property type="molecule type" value="Genomic_DNA"/>
</dbReference>
<feature type="transmembrane region" description="Helical" evidence="1">
    <location>
        <begin position="12"/>
        <end position="33"/>
    </location>
</feature>